<evidence type="ECO:0000256" key="2">
    <source>
        <dbReference type="ARBA" id="ARBA00022741"/>
    </source>
</evidence>
<evidence type="ECO:0000256" key="4">
    <source>
        <dbReference type="ARBA" id="ARBA00022840"/>
    </source>
</evidence>
<keyword evidence="3 6" id="KW-0418">Kinase</keyword>
<evidence type="ECO:0000259" key="5">
    <source>
        <dbReference type="PROSITE" id="PS50011"/>
    </source>
</evidence>
<dbReference type="InterPro" id="IPR000719">
    <property type="entry name" value="Prot_kinase_dom"/>
</dbReference>
<proteinExistence type="predicted"/>
<dbReference type="SUPFAM" id="SSF56112">
    <property type="entry name" value="Protein kinase-like (PK-like)"/>
    <property type="match status" value="1"/>
</dbReference>
<keyword evidence="6" id="KW-0675">Receptor</keyword>
<reference evidence="7" key="1">
    <citation type="journal article" date="2014" name="Genome Announc.">
        <title>Genome sequence and annotation of Acremonium chrysogenum, producer of the beta-lactam antibiotic cephalosporin C.</title>
        <authorList>
            <person name="Terfehr D."/>
            <person name="Dahlmann T.A."/>
            <person name="Specht T."/>
            <person name="Zadra I."/>
            <person name="Kuernsteiner H."/>
            <person name="Kueck U."/>
        </authorList>
    </citation>
    <scope>NUCLEOTIDE SEQUENCE [LARGE SCALE GENOMIC DNA]</scope>
    <source>
        <strain evidence="7">ATCC 11550 / CBS 779.69 / DSM 880 / IAM 14645 / JCM 23072 / IMI 49137</strain>
    </source>
</reference>
<dbReference type="OrthoDB" id="1668230at2759"/>
<dbReference type="GO" id="GO:0005524">
    <property type="term" value="F:ATP binding"/>
    <property type="evidence" value="ECO:0007669"/>
    <property type="project" value="UniProtKB-KW"/>
</dbReference>
<dbReference type="PROSITE" id="PS50011">
    <property type="entry name" value="PROTEIN_KINASE_DOM"/>
    <property type="match status" value="1"/>
</dbReference>
<dbReference type="InterPro" id="IPR001245">
    <property type="entry name" value="Ser-Thr/Tyr_kinase_cat_dom"/>
</dbReference>
<dbReference type="GO" id="GO:0004674">
    <property type="term" value="F:protein serine/threonine kinase activity"/>
    <property type="evidence" value="ECO:0007669"/>
    <property type="project" value="TreeGrafter"/>
</dbReference>
<dbReference type="Pfam" id="PF07714">
    <property type="entry name" value="PK_Tyr_Ser-Thr"/>
    <property type="match status" value="1"/>
</dbReference>
<dbReference type="PANTHER" id="PTHR44329">
    <property type="entry name" value="SERINE/THREONINE-PROTEIN KINASE TNNI3K-RELATED"/>
    <property type="match status" value="1"/>
</dbReference>
<dbReference type="InterPro" id="IPR051681">
    <property type="entry name" value="Ser/Thr_Kinases-Pseudokinases"/>
</dbReference>
<organism evidence="6 7">
    <name type="scientific">Hapsidospora chrysogenum (strain ATCC 11550 / CBS 779.69 / DSM 880 / IAM 14645 / JCM 23072 / IMI 49137)</name>
    <name type="common">Acremonium chrysogenum</name>
    <dbReference type="NCBI Taxonomy" id="857340"/>
    <lineage>
        <taxon>Eukaryota</taxon>
        <taxon>Fungi</taxon>
        <taxon>Dikarya</taxon>
        <taxon>Ascomycota</taxon>
        <taxon>Pezizomycotina</taxon>
        <taxon>Sordariomycetes</taxon>
        <taxon>Hypocreomycetidae</taxon>
        <taxon>Hypocreales</taxon>
        <taxon>Bionectriaceae</taxon>
        <taxon>Hapsidospora</taxon>
    </lineage>
</organism>
<dbReference type="HOGENOM" id="CLU_000288_31_2_1"/>
<evidence type="ECO:0000313" key="7">
    <source>
        <dbReference type="Proteomes" id="UP000029964"/>
    </source>
</evidence>
<dbReference type="AlphaFoldDB" id="A0A086T6U5"/>
<dbReference type="Gene3D" id="1.10.510.10">
    <property type="entry name" value="Transferase(Phosphotransferase) domain 1"/>
    <property type="match status" value="2"/>
</dbReference>
<accession>A0A086T6U5</accession>
<evidence type="ECO:0000313" key="6">
    <source>
        <dbReference type="EMBL" id="KFH45077.1"/>
    </source>
</evidence>
<keyword evidence="6" id="KW-0430">Lectin</keyword>
<keyword evidence="7" id="KW-1185">Reference proteome</keyword>
<keyword evidence="4" id="KW-0067">ATP-binding</keyword>
<keyword evidence="2" id="KW-0547">Nucleotide-binding</keyword>
<keyword evidence="1" id="KW-0808">Transferase</keyword>
<dbReference type="Proteomes" id="UP000029964">
    <property type="component" value="Unassembled WGS sequence"/>
</dbReference>
<dbReference type="PANTHER" id="PTHR44329:SF288">
    <property type="entry name" value="MITOGEN-ACTIVATED PROTEIN KINASE KINASE KINASE 20"/>
    <property type="match status" value="1"/>
</dbReference>
<comment type="caution">
    <text evidence="6">The sequence shown here is derived from an EMBL/GenBank/DDBJ whole genome shotgun (WGS) entry which is preliminary data.</text>
</comment>
<feature type="domain" description="Protein kinase" evidence="5">
    <location>
        <begin position="22"/>
        <end position="233"/>
    </location>
</feature>
<dbReference type="STRING" id="857340.A0A086T6U5"/>
<dbReference type="EMBL" id="JPKY01000038">
    <property type="protein sequence ID" value="KFH45077.1"/>
    <property type="molecule type" value="Genomic_DNA"/>
</dbReference>
<gene>
    <name evidence="6" type="ORF">ACRE_041700</name>
</gene>
<dbReference type="GO" id="GO:0030246">
    <property type="term" value="F:carbohydrate binding"/>
    <property type="evidence" value="ECO:0007669"/>
    <property type="project" value="UniProtKB-KW"/>
</dbReference>
<dbReference type="InterPro" id="IPR011009">
    <property type="entry name" value="Kinase-like_dom_sf"/>
</dbReference>
<evidence type="ECO:0000256" key="1">
    <source>
        <dbReference type="ARBA" id="ARBA00022679"/>
    </source>
</evidence>
<sequence length="233" mass="25925">MSATEPVQFHLANPPPGVIVVQSKGEFVGGGVTGIVERLPSGDVVKTPLEFPDDPGLDCARDITIEAEIYQMLGEHSRLVKLRSWDPVQHELVLEYMQNGTLKQYIRDHLAEITPQLRIRWARQAVEGLQLLHAADLELKIADFGGSSVNGSRASVCPGIRYKTPDLDWRKPPTLAEDLFSLGSLFYFIFTGNVPFHDLEEEEVEDKFRAGVFPDLSGVPCADIIALCWKQAR</sequence>
<name>A0A086T6U5_HAPC1</name>
<protein>
    <submittedName>
        <fullName evidence="6">L-type lectin-domain containing receptor kinase S-like protein</fullName>
    </submittedName>
</protein>
<evidence type="ECO:0000256" key="3">
    <source>
        <dbReference type="ARBA" id="ARBA00022777"/>
    </source>
</evidence>